<reference evidence="1 2" key="1">
    <citation type="submission" date="2024-09" db="EMBL/GenBank/DDBJ databases">
        <authorList>
            <person name="Sun Q."/>
            <person name="Mori K."/>
        </authorList>
    </citation>
    <scope>NUCLEOTIDE SEQUENCE [LARGE SCALE GENOMIC DNA]</scope>
    <source>
        <strain evidence="1 2">JCM 3331</strain>
    </source>
</reference>
<keyword evidence="2" id="KW-1185">Reference proteome</keyword>
<dbReference type="EMBL" id="JBHMCG010000054">
    <property type="protein sequence ID" value="MFB9573077.1"/>
    <property type="molecule type" value="Genomic_DNA"/>
</dbReference>
<sequence>MYQAILSTPSVTSTVLRREHAERFVADQRHRARTPGRLPFRKFTNDEWISMSYDGAFLWGPANFSGRPPPG</sequence>
<dbReference type="Proteomes" id="UP001589710">
    <property type="component" value="Unassembled WGS sequence"/>
</dbReference>
<name>A0ABV5R5R5_9ACTN</name>
<comment type="caution">
    <text evidence="1">The sequence shown here is derived from an EMBL/GenBank/DDBJ whole genome shotgun (WGS) entry which is preliminary data.</text>
</comment>
<protein>
    <submittedName>
        <fullName evidence="1">Uncharacterized protein</fullName>
    </submittedName>
</protein>
<proteinExistence type="predicted"/>
<dbReference type="RefSeq" id="WP_345516005.1">
    <property type="nucleotide sequence ID" value="NZ_BAAAXD010000034.1"/>
</dbReference>
<evidence type="ECO:0000313" key="1">
    <source>
        <dbReference type="EMBL" id="MFB9573077.1"/>
    </source>
</evidence>
<organism evidence="1 2">
    <name type="scientific">Streptomyces yanii</name>
    <dbReference type="NCBI Taxonomy" id="78510"/>
    <lineage>
        <taxon>Bacteria</taxon>
        <taxon>Bacillati</taxon>
        <taxon>Actinomycetota</taxon>
        <taxon>Actinomycetes</taxon>
        <taxon>Kitasatosporales</taxon>
        <taxon>Streptomycetaceae</taxon>
        <taxon>Streptomyces</taxon>
    </lineage>
</organism>
<gene>
    <name evidence="1" type="ORF">ACFFTL_12275</name>
</gene>
<accession>A0ABV5R5R5</accession>
<evidence type="ECO:0000313" key="2">
    <source>
        <dbReference type="Proteomes" id="UP001589710"/>
    </source>
</evidence>